<comment type="catalytic activity">
    <reaction evidence="1">
        <text>Hydrolysis of (1-&gt;3)-beta-D-glucosidic linkages in (1-&gt;3)-beta-D-glucans.</text>
        <dbReference type="EC" id="3.2.1.39"/>
    </reaction>
</comment>
<evidence type="ECO:0000256" key="4">
    <source>
        <dbReference type="ARBA" id="ARBA00022475"/>
    </source>
</evidence>
<keyword evidence="15" id="KW-0732">Signal</keyword>
<proteinExistence type="predicted"/>
<keyword evidence="9" id="KW-0961">Cell wall biogenesis/degradation</keyword>
<dbReference type="Gene3D" id="3.20.20.80">
    <property type="entry name" value="Glycosidases"/>
    <property type="match status" value="1"/>
</dbReference>
<keyword evidence="7" id="KW-0325">Glycoprotein</keyword>
<evidence type="ECO:0000256" key="8">
    <source>
        <dbReference type="ARBA" id="ARBA00023277"/>
    </source>
</evidence>
<name>A0A485LLK7_9STRA</name>
<evidence type="ECO:0000313" key="18">
    <source>
        <dbReference type="Proteomes" id="UP000332933"/>
    </source>
</evidence>
<comment type="subcellular location">
    <subcellularLocation>
        <location evidence="2">Cell membrane</location>
    </subcellularLocation>
</comment>
<dbReference type="AlphaFoldDB" id="A0A485LLK7"/>
<evidence type="ECO:0000256" key="3">
    <source>
        <dbReference type="ARBA" id="ARBA00012780"/>
    </source>
</evidence>
<reference evidence="17 18" key="1">
    <citation type="submission" date="2019-03" db="EMBL/GenBank/DDBJ databases">
        <authorList>
            <person name="Gaulin E."/>
            <person name="Dumas B."/>
        </authorList>
    </citation>
    <scope>NUCLEOTIDE SEQUENCE [LARGE SCALE GENOMIC DNA]</scope>
    <source>
        <strain evidence="17">CBS 568.67</strain>
    </source>
</reference>
<evidence type="ECO:0000256" key="1">
    <source>
        <dbReference type="ARBA" id="ARBA00000382"/>
    </source>
</evidence>
<dbReference type="OrthoDB" id="77201at2759"/>
<feature type="signal peptide" evidence="15">
    <location>
        <begin position="1"/>
        <end position="17"/>
    </location>
</feature>
<feature type="chain" id="PRO_5036355642" description="glucan endo-1,3-beta-D-glucosidase" evidence="15">
    <location>
        <begin position="18"/>
        <end position="387"/>
    </location>
</feature>
<evidence type="ECO:0000313" key="16">
    <source>
        <dbReference type="EMBL" id="KAF0687026.1"/>
    </source>
</evidence>
<organism evidence="17 18">
    <name type="scientific">Aphanomyces stellatus</name>
    <dbReference type="NCBI Taxonomy" id="120398"/>
    <lineage>
        <taxon>Eukaryota</taxon>
        <taxon>Sar</taxon>
        <taxon>Stramenopiles</taxon>
        <taxon>Oomycota</taxon>
        <taxon>Saprolegniomycetes</taxon>
        <taxon>Saprolegniales</taxon>
        <taxon>Verrucalvaceae</taxon>
        <taxon>Aphanomyces</taxon>
    </lineage>
</organism>
<evidence type="ECO:0000256" key="12">
    <source>
        <dbReference type="ARBA" id="ARBA00042373"/>
    </source>
</evidence>
<evidence type="ECO:0000256" key="10">
    <source>
        <dbReference type="ARBA" id="ARBA00023326"/>
    </source>
</evidence>
<accession>A0A485LLK7</accession>
<sequence length="387" mass="41014">MKLTATLILSSILAASALDVKLSGVNYNPRKGEDWQPLDKKCKSATEVAADMKSLATITSNIRLYSMTDCNQVELVVPAAKAAGLTVWAGLWVDNNTATYLAEKTAFAGLIQKGVIDSTVIGLHVGSEAIYRKEITADQAIKNFQEVKAMVTAAGLKFPVTIADIGDTYVANPQLVTAVDIVSANAFPFWENKPIEGIIQHFYTRMTPLINLAAAANKKIMISETGWATAGKAAGAGVASPENAATWMNDFFVLATDLKWSYYYYTSFDTTWRTNSDPTANATDGNVEHYFGIFDSTGVMKPAYANLKVKKRVDIATGAKNSSTTATNATTTKPTTGTTTTASNTTSTTKPTTTTTAAPATGANVQSASALVQASLLSVAAVVAALW</sequence>
<protein>
    <recommendedName>
        <fullName evidence="3">glucan endo-1,3-beta-D-glucosidase</fullName>
        <ecNumber evidence="3">3.2.1.39</ecNumber>
    </recommendedName>
    <alternativeName>
        <fullName evidence="13">Endo-1,3-beta-glucanase btgC</fullName>
    </alternativeName>
    <alternativeName>
        <fullName evidence="12">Laminarinase btgC</fullName>
    </alternativeName>
</protein>
<gene>
    <name evidence="17" type="primary">Aste57867_21209</name>
    <name evidence="16" type="ORF">As57867_021141</name>
    <name evidence="17" type="ORF">ASTE57867_21209</name>
</gene>
<dbReference type="GO" id="GO:0005886">
    <property type="term" value="C:plasma membrane"/>
    <property type="evidence" value="ECO:0007669"/>
    <property type="project" value="UniProtKB-SubCell"/>
</dbReference>
<evidence type="ECO:0000256" key="13">
    <source>
        <dbReference type="ARBA" id="ARBA00043078"/>
    </source>
</evidence>
<keyword evidence="5" id="KW-0378">Hydrolase</keyword>
<dbReference type="GO" id="GO:0071555">
    <property type="term" value="P:cell wall organization"/>
    <property type="evidence" value="ECO:0007669"/>
    <property type="project" value="UniProtKB-KW"/>
</dbReference>
<dbReference type="EMBL" id="CAADRA010006987">
    <property type="protein sequence ID" value="VFT97882.1"/>
    <property type="molecule type" value="Genomic_DNA"/>
</dbReference>
<dbReference type="PANTHER" id="PTHR16631">
    <property type="entry name" value="GLUCAN 1,3-BETA-GLUCOSIDASE"/>
    <property type="match status" value="1"/>
</dbReference>
<dbReference type="EMBL" id="VJMH01006961">
    <property type="protein sequence ID" value="KAF0687026.1"/>
    <property type="molecule type" value="Genomic_DNA"/>
</dbReference>
<evidence type="ECO:0000256" key="11">
    <source>
        <dbReference type="ARBA" id="ARBA00037649"/>
    </source>
</evidence>
<evidence type="ECO:0000256" key="5">
    <source>
        <dbReference type="ARBA" id="ARBA00022801"/>
    </source>
</evidence>
<evidence type="ECO:0000256" key="15">
    <source>
        <dbReference type="SAM" id="SignalP"/>
    </source>
</evidence>
<feature type="region of interest" description="Disordered" evidence="14">
    <location>
        <begin position="321"/>
        <end position="358"/>
    </location>
</feature>
<evidence type="ECO:0000313" key="17">
    <source>
        <dbReference type="EMBL" id="VFT97882.1"/>
    </source>
</evidence>
<dbReference type="GO" id="GO:0000272">
    <property type="term" value="P:polysaccharide catabolic process"/>
    <property type="evidence" value="ECO:0007669"/>
    <property type="project" value="UniProtKB-KW"/>
</dbReference>
<dbReference type="SUPFAM" id="SSF51445">
    <property type="entry name" value="(Trans)glycosidases"/>
    <property type="match status" value="1"/>
</dbReference>
<evidence type="ECO:0000256" key="14">
    <source>
        <dbReference type="SAM" id="MobiDB-lite"/>
    </source>
</evidence>
<dbReference type="PANTHER" id="PTHR16631:SF17">
    <property type="entry name" value="GLUCAN ENDO-1,3-BETA-GLUCOSIDASE BTGC"/>
    <property type="match status" value="1"/>
</dbReference>
<dbReference type="EC" id="3.2.1.39" evidence="3"/>
<keyword evidence="4" id="KW-1003">Cell membrane</keyword>
<keyword evidence="18" id="KW-1185">Reference proteome</keyword>
<dbReference type="InterPro" id="IPR050732">
    <property type="entry name" value="Beta-glucan_modifiers"/>
</dbReference>
<evidence type="ECO:0000256" key="6">
    <source>
        <dbReference type="ARBA" id="ARBA00023136"/>
    </source>
</evidence>
<evidence type="ECO:0000256" key="7">
    <source>
        <dbReference type="ARBA" id="ARBA00023180"/>
    </source>
</evidence>
<dbReference type="Proteomes" id="UP000332933">
    <property type="component" value="Unassembled WGS sequence"/>
</dbReference>
<keyword evidence="8" id="KW-0119">Carbohydrate metabolism</keyword>
<keyword evidence="6" id="KW-0472">Membrane</keyword>
<evidence type="ECO:0000256" key="9">
    <source>
        <dbReference type="ARBA" id="ARBA00023316"/>
    </source>
</evidence>
<dbReference type="GO" id="GO:0042973">
    <property type="term" value="F:glucan endo-1,3-beta-D-glucosidase activity"/>
    <property type="evidence" value="ECO:0007669"/>
    <property type="project" value="UniProtKB-EC"/>
</dbReference>
<reference evidence="16" key="2">
    <citation type="submission" date="2019-06" db="EMBL/GenBank/DDBJ databases">
        <title>Genomics analysis of Aphanomyces spp. identifies a new class of oomycete effector associated with host adaptation.</title>
        <authorList>
            <person name="Gaulin E."/>
        </authorList>
    </citation>
    <scope>NUCLEOTIDE SEQUENCE</scope>
    <source>
        <strain evidence="16">CBS 578.67</strain>
    </source>
</reference>
<comment type="function">
    <text evidence="11">Glucanases play a role in cell expansion during growth, in cell-cell fusion during mating, and in spore release during sporulation. This enzyme may be involved in beta-glucan degradation. Active on laminarin and lichenan.</text>
</comment>
<dbReference type="InterPro" id="IPR017853">
    <property type="entry name" value="GH"/>
</dbReference>
<evidence type="ECO:0000256" key="2">
    <source>
        <dbReference type="ARBA" id="ARBA00004236"/>
    </source>
</evidence>
<keyword evidence="10" id="KW-0624">Polysaccharide degradation</keyword>